<dbReference type="EMBL" id="CP117826">
    <property type="protein sequence ID" value="XCC63414.1"/>
    <property type="molecule type" value="Genomic_DNA"/>
</dbReference>
<sequence length="1078" mass="116303">MAQRIKGITVEIGGDTQPLNKALKDVSKTASSLNSELRVIDKLLKLDPTNTTLLAQKQEVLAKSIENTTKKLNVLKSAQEQAKAQLERGEIGADQYRALERQVISTENSLNRLQNEAQQTDEAFDKMGNAAQKSEKDMKSLSVGGVALGTVLGNVATKLLEFAGSAVTFLTDAVEETKEFRSDLSKLEQNAKAAGTGIDDVTDDLEYFVAITDETDSSVEALSNLLKAGFTGETLTDAVNNLSGAVVAFPDTLKIESLADSLQETLATGEATGQYGELLERLGVNLEDFNKGLQKCTTSAEKQQYAVDILAKNGMADLNAQYKEANADLIAYSTAQTRYTEMLSKVGAAMQPVMTALTDTKTLLLEGMIPALETTGQALSEKLASPSVQNSIKKIGEFLGGAAKAFADFAIFVIENGEVILTVVGSIAAGFAAWKISSIIGNVVKSLGTFVTAIKNAASGAVSAIQSINAASMSTIIGAIVTVVSLVISFASELGKASDEMEELKSASQDLSGSIEDTAIIFNESEAAYAATKNIADDLLATMMRYNDELKQGNHSETEAAAKRQMLAQVTEQYNSTVGGTAATINEATGLLNESTIEIQNNTDALLKNARAQAYQEAFTDIMREQVEIEKNRIMAVEAIQKNMGDLTEEQQNYINGLIEAGNWTELASEFQYSWNKELKSAGEVLANTVDQEELTADQLEYLTKVANENEIAFDGNTESVDRNAEAVSNLTEAQALQLLRMQENGQALDEEQTKQLDTYKAKNEEQYNSLTELVQKEQELQQKRLEILTNSNDAINYEDQISLKERIDNLNSNTQAVLDYESGLAELRQQAELQSNESMKNNMLAYIETLGDYSKDSMAIVSQMVADFGEGGGNMAWALANAYGNALSVAKPGMDAKTHEVGYSAEEAGGAGIASNDAMQTEFESSMQDTLNRVSDMIGENGPFYWLGIGIINRLASGMRDMAWKLHDVADNVVSTLKSKFNFEISVSSTGSGAKFQSFATGGIISREQIVRVAERGPEAIIPLDRLGGIIQGVLDNNGGGSGGNTYQLNVYTSDLSDGAQVRLFKNFSKWAGRRLD</sequence>
<organism evidence="2">
    <name type="scientific">Christensenella massiliensis</name>
    <dbReference type="NCBI Taxonomy" id="1805714"/>
    <lineage>
        <taxon>Bacteria</taxon>
        <taxon>Bacillati</taxon>
        <taxon>Bacillota</taxon>
        <taxon>Clostridia</taxon>
        <taxon>Christensenellales</taxon>
        <taxon>Christensenellaceae</taxon>
        <taxon>Christensenella</taxon>
    </lineage>
</organism>
<proteinExistence type="predicted"/>
<evidence type="ECO:0008006" key="3">
    <source>
        <dbReference type="Google" id="ProtNLM"/>
    </source>
</evidence>
<keyword evidence="1" id="KW-0175">Coiled coil</keyword>
<feature type="coiled-coil region" evidence="1">
    <location>
        <begin position="65"/>
        <end position="130"/>
    </location>
</feature>
<name>A0AAU8ABA6_9FIRM</name>
<accession>A0AAU8ABA6</accession>
<gene>
    <name evidence="2" type="ORF">PUP29_05730</name>
</gene>
<reference evidence="2" key="1">
    <citation type="submission" date="2023-02" db="EMBL/GenBank/DDBJ databases">
        <title>Gut commensal Christensenella minuta modulates host metabolism via a new class of secondary bile acids.</title>
        <authorList>
            <person name="Liu C."/>
        </authorList>
    </citation>
    <scope>NUCLEOTIDE SEQUENCE</scope>
    <source>
        <strain evidence="2">CA70</strain>
    </source>
</reference>
<protein>
    <recommendedName>
        <fullName evidence="3">Phage tail tape measure protein</fullName>
    </recommendedName>
</protein>
<evidence type="ECO:0000313" key="2">
    <source>
        <dbReference type="EMBL" id="XCC63414.1"/>
    </source>
</evidence>
<evidence type="ECO:0000256" key="1">
    <source>
        <dbReference type="SAM" id="Coils"/>
    </source>
</evidence>
<dbReference type="AlphaFoldDB" id="A0AAU8ABA6"/>
<dbReference type="RefSeq" id="WP_353423979.1">
    <property type="nucleotide sequence ID" value="NZ_CP117826.1"/>
</dbReference>